<gene>
    <name evidence="3" type="ORF">FHX73_12629</name>
</gene>
<dbReference type="EMBL" id="VIWT01000002">
    <property type="protein sequence ID" value="TWF91514.1"/>
    <property type="molecule type" value="Genomic_DNA"/>
</dbReference>
<evidence type="ECO:0000259" key="2">
    <source>
        <dbReference type="Pfam" id="PF24879"/>
    </source>
</evidence>
<protein>
    <submittedName>
        <fullName evidence="3">Uncharacterized protein DUF4132</fullName>
    </submittedName>
</protein>
<dbReference type="AlphaFoldDB" id="A0A561TWQ6"/>
<dbReference type="InterPro" id="IPR025406">
    <property type="entry name" value="DUF4132"/>
</dbReference>
<reference evidence="3 4" key="1">
    <citation type="submission" date="2019-06" db="EMBL/GenBank/DDBJ databases">
        <title>Sequencing the genomes of 1000 actinobacteria strains.</title>
        <authorList>
            <person name="Klenk H.-P."/>
        </authorList>
    </citation>
    <scope>NUCLEOTIDE SEQUENCE [LARGE SCALE GENOMIC DNA]</scope>
    <source>
        <strain evidence="3 4">DSM 44826</strain>
    </source>
</reference>
<sequence length="829" mass="90574">MTDGDYRGRVAALRSRWADKDRSGAATQLLGIAELCEGDWHGRAPEVVEFVRALTGSERSLIVEVLLGRLDMMGWRSRDVRETVIPLAALATRDLPTEELARWREPRLTEFEQSHTAAETEQLGTFARLEIASGRPLSPAVIATIRRSYLEGWSDPAELADLRAAHPEPAFNPGEPWADRALAHLAAATPAWRALCAHAATAVATKPSRKWLQTGSQLIDAMEPLAVRAAIVEWLELARLPRPVPLRHSYGGATDPLQWDPYNVDALRGLCWLLSLLPADADSARTLAAVVETALRKLPGVGPRSPRVANAAVYALAQVSGTDGLAQLARLSAKVTAKGTMKQIAAALEARATVLGQSREQVEELAVPSYGLTEVGSLVEQFGTDAQAELTVEGTAVRWSWRTGAGRVVKSAPQAVRSAHADRLKGLKATAKDIEKMVAAQSDRLDRQFLARRSWDLPAWREQFLDHPLVATLARRLIWTVDGTACCWLDGALRDLDGTPVSTAGPGTVEPWHPVGADPAQVLAWRDRLERHGVVQPFKQAHREVYLLTAAEEATRLYSNRFAAHVLRQHQFNALAAQRGWRNQLRLVVDAEYPPAVRELPAWGLRAEYWVGGSGHEDQSTAGSYLYLLTDQVRFYPIDAPANSTHAISNQGYRQRVARGGAVDPLPLAEVPALVLSEVLRDIDLFVGVASVGNDPTWSDGGPQGRFREYWASYGFGELSESARGRGELLARLLPRLAVGDRCRVEGRFLHVRGDLREYRIHLGSGNILMSPGDQYLCIVPRSAADPGLALPYEGDGMLAIVLSKALMLARDSEITDPTITSQLGRGTG</sequence>
<dbReference type="Pfam" id="PF24879">
    <property type="entry name" value="DUF7737"/>
    <property type="match status" value="1"/>
</dbReference>
<keyword evidence="4" id="KW-1185">Reference proteome</keyword>
<evidence type="ECO:0000313" key="3">
    <source>
        <dbReference type="EMBL" id="TWF91514.1"/>
    </source>
</evidence>
<dbReference type="InterPro" id="IPR056639">
    <property type="entry name" value="DUF7737"/>
</dbReference>
<name>A0A561TWQ6_9ACTN</name>
<evidence type="ECO:0000313" key="4">
    <source>
        <dbReference type="Proteomes" id="UP000317940"/>
    </source>
</evidence>
<dbReference type="Pfam" id="PF13569">
    <property type="entry name" value="DUF4132"/>
    <property type="match status" value="1"/>
</dbReference>
<comment type="caution">
    <text evidence="3">The sequence shown here is derived from an EMBL/GenBank/DDBJ whole genome shotgun (WGS) entry which is preliminary data.</text>
</comment>
<proteinExistence type="predicted"/>
<evidence type="ECO:0000259" key="1">
    <source>
        <dbReference type="Pfam" id="PF13569"/>
    </source>
</evidence>
<organism evidence="3 4">
    <name type="scientific">Kitasatospora viridis</name>
    <dbReference type="NCBI Taxonomy" id="281105"/>
    <lineage>
        <taxon>Bacteria</taxon>
        <taxon>Bacillati</taxon>
        <taxon>Actinomycetota</taxon>
        <taxon>Actinomycetes</taxon>
        <taxon>Kitasatosporales</taxon>
        <taxon>Streptomycetaceae</taxon>
        <taxon>Kitasatospora</taxon>
    </lineage>
</organism>
<dbReference type="Proteomes" id="UP000317940">
    <property type="component" value="Unassembled WGS sequence"/>
</dbReference>
<feature type="domain" description="DUF7737" evidence="2">
    <location>
        <begin position="724"/>
        <end position="824"/>
    </location>
</feature>
<accession>A0A561TWQ6</accession>
<feature type="domain" description="DUF4132" evidence="1">
    <location>
        <begin position="406"/>
        <end position="581"/>
    </location>
</feature>
<dbReference type="RefSeq" id="WP_246213960.1">
    <property type="nucleotide sequence ID" value="NZ_BAAAMZ010000010.1"/>
</dbReference>